<reference evidence="2 3" key="1">
    <citation type="submission" date="2020-04" db="EMBL/GenBank/DDBJ databases">
        <title>Flammeovirga sp. SR4, a novel species isolated from seawater.</title>
        <authorList>
            <person name="Wang X."/>
        </authorList>
    </citation>
    <scope>NUCLEOTIDE SEQUENCE [LARGE SCALE GENOMIC DNA]</scope>
    <source>
        <strain evidence="2 3">SR4</strain>
    </source>
</reference>
<keyword evidence="3" id="KW-1185">Reference proteome</keyword>
<accession>A0A7X8SK29</accession>
<evidence type="ECO:0000313" key="2">
    <source>
        <dbReference type="EMBL" id="NLR91679.1"/>
    </source>
</evidence>
<sequence>MTTNTYLLFTAWLVFFTSLSQAQNSKVDFKDEKGKFKISFPIEPEVSEQSGVTEYGEITTYSFKAESEDDDNLSYDVYYLDYPQAFTDTLSTESVYALFYGSQMTNVNSDNIQLIGTFNHNILGYIGREYRWQDIKTNKFSRVRFFMVNNRMYILIVNTEGEKNFNLSINKFFDSFKLIDTTPNPNTQTSSEGVDKIYKIKFPKETEIREMETPTEYGNAKVVVECYQPKLVNDDNLIYMVMIIKYPEDITLTDNFDLDDYYSNVIQRALNGRQTTLISKNKVSENGISGIEMKESFRDGQIVIKQKVFLKGNSQIALQVMTIPNNDDNKSMNSFFDSFEFIEE</sequence>
<feature type="signal peptide" evidence="1">
    <location>
        <begin position="1"/>
        <end position="22"/>
    </location>
</feature>
<dbReference type="RefSeq" id="WP_168882395.1">
    <property type="nucleotide sequence ID" value="NZ_JABAIL010000003.1"/>
</dbReference>
<dbReference type="Proteomes" id="UP000585050">
    <property type="component" value="Unassembled WGS sequence"/>
</dbReference>
<feature type="chain" id="PRO_5031323481" evidence="1">
    <location>
        <begin position="23"/>
        <end position="344"/>
    </location>
</feature>
<evidence type="ECO:0000256" key="1">
    <source>
        <dbReference type="SAM" id="SignalP"/>
    </source>
</evidence>
<proteinExistence type="predicted"/>
<comment type="caution">
    <text evidence="2">The sequence shown here is derived from an EMBL/GenBank/DDBJ whole genome shotgun (WGS) entry which is preliminary data.</text>
</comment>
<organism evidence="2 3">
    <name type="scientific">Flammeovirga agarivorans</name>
    <dbReference type="NCBI Taxonomy" id="2726742"/>
    <lineage>
        <taxon>Bacteria</taxon>
        <taxon>Pseudomonadati</taxon>
        <taxon>Bacteroidota</taxon>
        <taxon>Cytophagia</taxon>
        <taxon>Cytophagales</taxon>
        <taxon>Flammeovirgaceae</taxon>
        <taxon>Flammeovirga</taxon>
    </lineage>
</organism>
<keyword evidence="1" id="KW-0732">Signal</keyword>
<dbReference type="AlphaFoldDB" id="A0A7X8SK29"/>
<gene>
    <name evidence="2" type="ORF">HGP29_10705</name>
</gene>
<name>A0A7X8SK29_9BACT</name>
<protein>
    <submittedName>
        <fullName evidence="2">Uncharacterized protein</fullName>
    </submittedName>
</protein>
<dbReference type="EMBL" id="JABAIL010000003">
    <property type="protein sequence ID" value="NLR91679.1"/>
    <property type="molecule type" value="Genomic_DNA"/>
</dbReference>
<evidence type="ECO:0000313" key="3">
    <source>
        <dbReference type="Proteomes" id="UP000585050"/>
    </source>
</evidence>